<feature type="binding site" description="in other chain" evidence="6">
    <location>
        <position position="97"/>
    </location>
    <ligand>
        <name>5-phospho-alpha-D-ribose 1-diphosphate</name>
        <dbReference type="ChEBI" id="CHEBI:58017"/>
        <note>ligand shared between dimeric partners</note>
    </ligand>
</feature>
<comment type="similarity">
    <text evidence="6">Belongs to the purine/pyrimidine phosphoribosyltransferase family. PyrE subfamily.</text>
</comment>
<dbReference type="EC" id="2.4.2.10" evidence="2 6"/>
<feature type="domain" description="Phosphoribosyltransferase" evidence="7">
    <location>
        <begin position="69"/>
        <end position="147"/>
    </location>
</feature>
<comment type="subunit">
    <text evidence="6">Homodimer.</text>
</comment>
<dbReference type="SUPFAM" id="SSF53271">
    <property type="entry name" value="PRTase-like"/>
    <property type="match status" value="1"/>
</dbReference>
<dbReference type="Proteomes" id="UP001596223">
    <property type="component" value="Unassembled WGS sequence"/>
</dbReference>
<dbReference type="InterPro" id="IPR029057">
    <property type="entry name" value="PRTase-like"/>
</dbReference>
<comment type="cofactor">
    <cofactor evidence="6">
        <name>Mg(2+)</name>
        <dbReference type="ChEBI" id="CHEBI:18420"/>
    </cofactor>
</comment>
<feature type="binding site" evidence="6">
    <location>
        <position position="154"/>
    </location>
    <ligand>
        <name>orotate</name>
        <dbReference type="ChEBI" id="CHEBI:30839"/>
    </ligand>
</feature>
<comment type="caution">
    <text evidence="8">The sequence shown here is derived from an EMBL/GenBank/DDBJ whole genome shotgun (WGS) entry which is preliminary data.</text>
</comment>
<gene>
    <name evidence="6" type="primary">pyrE</name>
    <name evidence="8" type="ORF">ACFP3H_14870</name>
</gene>
<reference evidence="9" key="1">
    <citation type="journal article" date="2019" name="Int. J. Syst. Evol. Microbiol.">
        <title>The Global Catalogue of Microorganisms (GCM) 10K type strain sequencing project: providing services to taxonomists for standard genome sequencing and annotation.</title>
        <authorList>
            <consortium name="The Broad Institute Genomics Platform"/>
            <consortium name="The Broad Institute Genome Sequencing Center for Infectious Disease"/>
            <person name="Wu L."/>
            <person name="Ma J."/>
        </authorList>
    </citation>
    <scope>NUCLEOTIDE SEQUENCE [LARGE SCALE GENOMIC DNA]</scope>
    <source>
        <strain evidence="9">CCUG 36956</strain>
    </source>
</reference>
<comment type="catalytic activity">
    <reaction evidence="6">
        <text>orotidine 5'-phosphate + diphosphate = orotate + 5-phospho-alpha-D-ribose 1-diphosphate</text>
        <dbReference type="Rhea" id="RHEA:10380"/>
        <dbReference type="ChEBI" id="CHEBI:30839"/>
        <dbReference type="ChEBI" id="CHEBI:33019"/>
        <dbReference type="ChEBI" id="CHEBI:57538"/>
        <dbReference type="ChEBI" id="CHEBI:58017"/>
        <dbReference type="EC" id="2.4.2.10"/>
    </reaction>
</comment>
<dbReference type="PANTHER" id="PTHR19278:SF9">
    <property type="entry name" value="URIDINE 5'-MONOPHOSPHATE SYNTHASE"/>
    <property type="match status" value="1"/>
</dbReference>
<evidence type="ECO:0000313" key="8">
    <source>
        <dbReference type="EMBL" id="MFC6012341.1"/>
    </source>
</evidence>
<name>A0ABW1JSC7_9NOCA</name>
<dbReference type="InterPro" id="IPR023031">
    <property type="entry name" value="OPRT"/>
</dbReference>
<dbReference type="PANTHER" id="PTHR19278">
    <property type="entry name" value="OROTATE PHOSPHORIBOSYLTRANSFERASE"/>
    <property type="match status" value="1"/>
</dbReference>
<protein>
    <recommendedName>
        <fullName evidence="2 6">Orotate phosphoribosyltransferase</fullName>
        <shortName evidence="6">OPRT</shortName>
        <shortName evidence="6">OPRTase</shortName>
        <ecNumber evidence="2 6">2.4.2.10</ecNumber>
    </recommendedName>
</protein>
<dbReference type="EMBL" id="JBHSQN010000010">
    <property type="protein sequence ID" value="MFC6012341.1"/>
    <property type="molecule type" value="Genomic_DNA"/>
</dbReference>
<organism evidence="8 9">
    <name type="scientific">Nocardia lasii</name>
    <dbReference type="NCBI Taxonomy" id="1616107"/>
    <lineage>
        <taxon>Bacteria</taxon>
        <taxon>Bacillati</taxon>
        <taxon>Actinomycetota</taxon>
        <taxon>Actinomycetes</taxon>
        <taxon>Mycobacteriales</taxon>
        <taxon>Nocardiaceae</taxon>
        <taxon>Nocardia</taxon>
    </lineage>
</organism>
<comment type="pathway">
    <text evidence="1 6">Pyrimidine metabolism; UMP biosynthesis via de novo pathway; UMP from orotate: step 1/2.</text>
</comment>
<keyword evidence="3 6" id="KW-0328">Glycosyltransferase</keyword>
<dbReference type="GO" id="GO:0004588">
    <property type="term" value="F:orotate phosphoribosyltransferase activity"/>
    <property type="evidence" value="ECO:0007669"/>
    <property type="project" value="UniProtKB-EC"/>
</dbReference>
<comment type="function">
    <text evidence="6">Catalyzes the transfer of a ribosyl phosphate group from 5-phosphoribose 1-diphosphate to orotate, leading to the formation of orotidine monophosphate (OMP).</text>
</comment>
<evidence type="ECO:0000256" key="6">
    <source>
        <dbReference type="HAMAP-Rule" id="MF_01208"/>
    </source>
</evidence>
<keyword evidence="9" id="KW-1185">Reference proteome</keyword>
<evidence type="ECO:0000256" key="2">
    <source>
        <dbReference type="ARBA" id="ARBA00011971"/>
    </source>
</evidence>
<keyword evidence="6" id="KW-0460">Magnesium</keyword>
<evidence type="ECO:0000259" key="7">
    <source>
        <dbReference type="Pfam" id="PF00156"/>
    </source>
</evidence>
<proteinExistence type="inferred from homology"/>
<evidence type="ECO:0000313" key="9">
    <source>
        <dbReference type="Proteomes" id="UP001596223"/>
    </source>
</evidence>
<dbReference type="HAMAP" id="MF_01208">
    <property type="entry name" value="PyrE"/>
    <property type="match status" value="1"/>
</dbReference>
<comment type="caution">
    <text evidence="6">Lacks conserved residue(s) required for the propagation of feature annotation.</text>
</comment>
<feature type="binding site" evidence="6">
    <location>
        <position position="126"/>
    </location>
    <ligand>
        <name>orotate</name>
        <dbReference type="ChEBI" id="CHEBI:30839"/>
    </ligand>
</feature>
<sequence>MEILGDMNDVVRQLARDVDRTCRLSGTFTLRSGVVATEYFDKYLFESDPLLLRRVVDLMVPLVPEDTEVLGGLEMGGIPLVTVLSQATGLPAVYVRKDAKQYGTTKLAEGVSVEGKSVTLIEDVITTGGAVRNAALALRALNAHVSVVLCAIDRSNSDGTALADTQLTIRSVLTKSLLDASLVD</sequence>
<dbReference type="CDD" id="cd06223">
    <property type="entry name" value="PRTases_typeI"/>
    <property type="match status" value="1"/>
</dbReference>
<evidence type="ECO:0000256" key="4">
    <source>
        <dbReference type="ARBA" id="ARBA00022679"/>
    </source>
</evidence>
<feature type="binding site" evidence="6">
    <location>
        <position position="100"/>
    </location>
    <ligand>
        <name>5-phospho-alpha-D-ribose 1-diphosphate</name>
        <dbReference type="ChEBI" id="CHEBI:58017"/>
        <note>ligand shared between dimeric partners</note>
    </ligand>
</feature>
<dbReference type="InterPro" id="IPR000836">
    <property type="entry name" value="PRTase_dom"/>
</dbReference>
<dbReference type="RefSeq" id="WP_378605732.1">
    <property type="nucleotide sequence ID" value="NZ_JBHSQN010000010.1"/>
</dbReference>
<dbReference type="Gene3D" id="3.40.50.2020">
    <property type="match status" value="1"/>
</dbReference>
<feature type="binding site" evidence="6">
    <location>
        <position position="96"/>
    </location>
    <ligand>
        <name>5-phospho-alpha-D-ribose 1-diphosphate</name>
        <dbReference type="ChEBI" id="CHEBI:58017"/>
        <note>ligand shared between dimeric partners</note>
    </ligand>
</feature>
<dbReference type="Pfam" id="PF00156">
    <property type="entry name" value="Pribosyltran"/>
    <property type="match status" value="1"/>
</dbReference>
<feature type="binding site" description="in other chain" evidence="6">
    <location>
        <begin position="122"/>
        <end position="130"/>
    </location>
    <ligand>
        <name>5-phospho-alpha-D-ribose 1-diphosphate</name>
        <dbReference type="ChEBI" id="CHEBI:58017"/>
        <note>ligand shared between dimeric partners</note>
    </ligand>
</feature>
<evidence type="ECO:0000256" key="5">
    <source>
        <dbReference type="ARBA" id="ARBA00022975"/>
    </source>
</evidence>
<keyword evidence="5 6" id="KW-0665">Pyrimidine biosynthesis</keyword>
<evidence type="ECO:0000256" key="3">
    <source>
        <dbReference type="ARBA" id="ARBA00022676"/>
    </source>
</evidence>
<keyword evidence="4 6" id="KW-0808">Transferase</keyword>
<accession>A0ABW1JSC7</accession>
<evidence type="ECO:0000256" key="1">
    <source>
        <dbReference type="ARBA" id="ARBA00004889"/>
    </source>
</evidence>
<feature type="binding site" description="in other chain" evidence="6">
    <location>
        <position position="31"/>
    </location>
    <ligand>
        <name>5-phospho-alpha-D-ribose 1-diphosphate</name>
        <dbReference type="ChEBI" id="CHEBI:58017"/>
        <note>ligand shared between dimeric partners</note>
    </ligand>
</feature>